<dbReference type="SUPFAM" id="SSF54862">
    <property type="entry name" value="4Fe-4S ferredoxins"/>
    <property type="match status" value="1"/>
</dbReference>
<name>A0A1D7TGK3_9BACT</name>
<dbReference type="Gene3D" id="3.30.70.20">
    <property type="match status" value="1"/>
</dbReference>
<keyword evidence="4" id="KW-0677">Repeat</keyword>
<evidence type="ECO:0000256" key="7">
    <source>
        <dbReference type="ARBA" id="ARBA00023014"/>
    </source>
</evidence>
<dbReference type="STRING" id="1193502.SHALO_0351"/>
<sequence length="302" mass="34799">MSSKYEERKTIAKTSFFSTFFDETKEGKKRLSIRAIRWLVIISLHLLFFLSFKIDIQILEGTLNGSRFLGFHLIDVFTTLEVFAATYHMPINMIIGTVSILIVYLLIGGRTYCSWVCPYGLLSEIGEKLHSILVQKNIIKERSFDHRIKYIFWGIFLILAFTSGYLVFELFNVVGILSRFIAYGWSAALAWVITVFLIEVFFARRAWCKYICPIGTTYGFVGVVSASRIEWNDNCDHCMVCHDVCFENHVLEITKPKYDKQHKELGITKEIVASGDCTLCGRCIDVCHTDALHYTFRLKNLL</sequence>
<dbReference type="PANTHER" id="PTHR30176">
    <property type="entry name" value="FERREDOXIN-TYPE PROTEIN NAPH"/>
    <property type="match status" value="1"/>
</dbReference>
<dbReference type="PATRIC" id="fig|1193502.14.peg.358"/>
<dbReference type="KEGG" id="shal:SHALO_0351"/>
<dbReference type="EMBL" id="CP017111">
    <property type="protein sequence ID" value="AOO64148.1"/>
    <property type="molecule type" value="Genomic_DNA"/>
</dbReference>
<dbReference type="GO" id="GO:0046872">
    <property type="term" value="F:metal ion binding"/>
    <property type="evidence" value="ECO:0007669"/>
    <property type="project" value="UniProtKB-KW"/>
</dbReference>
<evidence type="ECO:0000256" key="2">
    <source>
        <dbReference type="ARBA" id="ARBA00022485"/>
    </source>
</evidence>
<keyword evidence="8" id="KW-1133">Transmembrane helix</keyword>
<dbReference type="PROSITE" id="PS51379">
    <property type="entry name" value="4FE4S_FER_2"/>
    <property type="match status" value="1"/>
</dbReference>
<keyword evidence="5" id="KW-0249">Electron transport</keyword>
<dbReference type="RefSeq" id="WP_069477112.1">
    <property type="nucleotide sequence ID" value="NZ_CP017111.1"/>
</dbReference>
<evidence type="ECO:0000313" key="10">
    <source>
        <dbReference type="EMBL" id="AOO64148.1"/>
    </source>
</evidence>
<gene>
    <name evidence="10" type="ORF">SHALO_0351</name>
</gene>
<keyword evidence="6" id="KW-0408">Iron</keyword>
<proteinExistence type="predicted"/>
<evidence type="ECO:0000313" key="11">
    <source>
        <dbReference type="Proteomes" id="UP000094609"/>
    </source>
</evidence>
<dbReference type="GO" id="GO:0005886">
    <property type="term" value="C:plasma membrane"/>
    <property type="evidence" value="ECO:0007669"/>
    <property type="project" value="TreeGrafter"/>
</dbReference>
<evidence type="ECO:0000256" key="1">
    <source>
        <dbReference type="ARBA" id="ARBA00022448"/>
    </source>
</evidence>
<feature type="transmembrane region" description="Helical" evidence="8">
    <location>
        <begin position="87"/>
        <end position="107"/>
    </location>
</feature>
<feature type="domain" description="4Fe-4S ferredoxin-type" evidence="9">
    <location>
        <begin position="268"/>
        <end position="297"/>
    </location>
</feature>
<keyword evidence="1" id="KW-0813">Transport</keyword>
<evidence type="ECO:0000256" key="8">
    <source>
        <dbReference type="SAM" id="Phobius"/>
    </source>
</evidence>
<keyword evidence="11" id="KW-1185">Reference proteome</keyword>
<dbReference type="Pfam" id="PF12801">
    <property type="entry name" value="Fer4_5"/>
    <property type="match status" value="2"/>
</dbReference>
<keyword evidence="3" id="KW-0479">Metal-binding</keyword>
<keyword evidence="7" id="KW-0411">Iron-sulfur</keyword>
<keyword evidence="8" id="KW-0812">Transmembrane</keyword>
<evidence type="ECO:0000256" key="4">
    <source>
        <dbReference type="ARBA" id="ARBA00022737"/>
    </source>
</evidence>
<dbReference type="Proteomes" id="UP000094609">
    <property type="component" value="Chromosome"/>
</dbReference>
<protein>
    <submittedName>
        <fullName evidence="10">Nitrous oxide reductase quinol dehydrogenase membrane subunit NosH</fullName>
    </submittedName>
</protein>
<evidence type="ECO:0000256" key="5">
    <source>
        <dbReference type="ARBA" id="ARBA00022982"/>
    </source>
</evidence>
<accession>A0A1D7TGK3</accession>
<dbReference type="Pfam" id="PF12838">
    <property type="entry name" value="Fer4_7"/>
    <property type="match status" value="1"/>
</dbReference>
<keyword evidence="2" id="KW-0004">4Fe-4S</keyword>
<dbReference type="InterPro" id="IPR017896">
    <property type="entry name" value="4Fe4S_Fe-S-bd"/>
</dbReference>
<feature type="transmembrane region" description="Helical" evidence="8">
    <location>
        <begin position="150"/>
        <end position="168"/>
    </location>
</feature>
<organism evidence="10 11">
    <name type="scientific">Sulfurospirillum halorespirans DSM 13726</name>
    <dbReference type="NCBI Taxonomy" id="1193502"/>
    <lineage>
        <taxon>Bacteria</taxon>
        <taxon>Pseudomonadati</taxon>
        <taxon>Campylobacterota</taxon>
        <taxon>Epsilonproteobacteria</taxon>
        <taxon>Campylobacterales</taxon>
        <taxon>Sulfurospirillaceae</taxon>
        <taxon>Sulfurospirillum</taxon>
    </lineage>
</organism>
<dbReference type="AlphaFoldDB" id="A0A1D7TGK3"/>
<dbReference type="PANTHER" id="PTHR30176:SF3">
    <property type="entry name" value="FERREDOXIN-TYPE PROTEIN NAPH"/>
    <property type="match status" value="1"/>
</dbReference>
<reference evidence="11" key="1">
    <citation type="submission" date="2016-08" db="EMBL/GenBank/DDBJ databases">
        <title>Complete genome sequence of the organohalide-respiring Epsilonproteobacterium Sulfurospirillum halorespirans.</title>
        <authorList>
            <person name="Goris T."/>
            <person name="Zimmermann J."/>
            <person name="Schenz B."/>
            <person name="Lemos M."/>
            <person name="Hackermueller J."/>
            <person name="Diekert G."/>
        </authorList>
    </citation>
    <scope>NUCLEOTIDE SEQUENCE [LARGE SCALE GENOMIC DNA]</scope>
    <source>
        <strain>DSM 13726</strain>
        <strain evidence="11">PCE-M2</strain>
    </source>
</reference>
<feature type="transmembrane region" description="Helical" evidence="8">
    <location>
        <begin position="35"/>
        <end position="54"/>
    </location>
</feature>
<evidence type="ECO:0000259" key="9">
    <source>
        <dbReference type="PROSITE" id="PS51379"/>
    </source>
</evidence>
<dbReference type="InterPro" id="IPR051684">
    <property type="entry name" value="Electron_Trans/Redox"/>
</dbReference>
<evidence type="ECO:0000256" key="3">
    <source>
        <dbReference type="ARBA" id="ARBA00022723"/>
    </source>
</evidence>
<dbReference type="InterPro" id="IPR011886">
    <property type="entry name" value="NapH_MauN"/>
</dbReference>
<keyword evidence="8" id="KW-0472">Membrane</keyword>
<dbReference type="NCBIfam" id="TIGR02163">
    <property type="entry name" value="napH"/>
    <property type="match status" value="1"/>
</dbReference>
<feature type="transmembrane region" description="Helical" evidence="8">
    <location>
        <begin position="180"/>
        <end position="202"/>
    </location>
</feature>
<evidence type="ECO:0000256" key="6">
    <source>
        <dbReference type="ARBA" id="ARBA00023004"/>
    </source>
</evidence>
<dbReference type="GO" id="GO:0051539">
    <property type="term" value="F:4 iron, 4 sulfur cluster binding"/>
    <property type="evidence" value="ECO:0007669"/>
    <property type="project" value="UniProtKB-KW"/>
</dbReference>